<evidence type="ECO:0000259" key="4">
    <source>
        <dbReference type="Pfam" id="PF08241"/>
    </source>
</evidence>
<dbReference type="InterPro" id="IPR050447">
    <property type="entry name" value="Erg6_SMT_methyltransf"/>
</dbReference>
<name>A0ABN9SA85_9DINO</name>
<evidence type="ECO:0000313" key="5">
    <source>
        <dbReference type="EMBL" id="CAK0828125.1"/>
    </source>
</evidence>
<proteinExistence type="inferred from homology"/>
<dbReference type="InterPro" id="IPR013216">
    <property type="entry name" value="Methyltransf_11"/>
</dbReference>
<protein>
    <recommendedName>
        <fullName evidence="4">Methyltransferase type 11 domain-containing protein</fullName>
    </recommendedName>
</protein>
<dbReference type="SUPFAM" id="SSF53335">
    <property type="entry name" value="S-adenosyl-L-methionine-dependent methyltransferases"/>
    <property type="match status" value="1"/>
</dbReference>
<feature type="compositionally biased region" description="Low complexity" evidence="3">
    <location>
        <begin position="754"/>
        <end position="770"/>
    </location>
</feature>
<dbReference type="Gene3D" id="3.40.50.150">
    <property type="entry name" value="Vaccinia Virus protein VP39"/>
    <property type="match status" value="1"/>
</dbReference>
<accession>A0ABN9SA85</accession>
<evidence type="ECO:0000256" key="1">
    <source>
        <dbReference type="ARBA" id="ARBA00010994"/>
    </source>
</evidence>
<organism evidence="5 6">
    <name type="scientific">Prorocentrum cordatum</name>
    <dbReference type="NCBI Taxonomy" id="2364126"/>
    <lineage>
        <taxon>Eukaryota</taxon>
        <taxon>Sar</taxon>
        <taxon>Alveolata</taxon>
        <taxon>Dinophyceae</taxon>
        <taxon>Prorocentrales</taxon>
        <taxon>Prorocentraceae</taxon>
        <taxon>Prorocentrum</taxon>
    </lineage>
</organism>
<evidence type="ECO:0000256" key="2">
    <source>
        <dbReference type="ARBA" id="ARBA00022679"/>
    </source>
</evidence>
<dbReference type="SUPFAM" id="SSF47473">
    <property type="entry name" value="EF-hand"/>
    <property type="match status" value="1"/>
</dbReference>
<feature type="domain" description="Methyltransferase type 11" evidence="4">
    <location>
        <begin position="272"/>
        <end position="371"/>
    </location>
</feature>
<dbReference type="PANTHER" id="PTHR44068:SF4">
    <property type="entry name" value="S-ADENOSYL-METHIONINE-STEROL-C-METHYLTRANSFERAS (AFU_ORTHOLOGUE AFUA_4G09190)"/>
    <property type="match status" value="1"/>
</dbReference>
<evidence type="ECO:0000313" key="6">
    <source>
        <dbReference type="Proteomes" id="UP001189429"/>
    </source>
</evidence>
<comment type="similarity">
    <text evidence="1">Belongs to the TPPP family.</text>
</comment>
<dbReference type="Gene3D" id="1.10.238.10">
    <property type="entry name" value="EF-hand"/>
    <property type="match status" value="1"/>
</dbReference>
<evidence type="ECO:0000256" key="3">
    <source>
        <dbReference type="SAM" id="MobiDB-lite"/>
    </source>
</evidence>
<dbReference type="PANTHER" id="PTHR44068">
    <property type="entry name" value="ZGC:194242"/>
    <property type="match status" value="1"/>
</dbReference>
<dbReference type="InterPro" id="IPR029063">
    <property type="entry name" value="SAM-dependent_MTases_sf"/>
</dbReference>
<feature type="region of interest" description="Disordered" evidence="3">
    <location>
        <begin position="688"/>
        <end position="735"/>
    </location>
</feature>
<comment type="caution">
    <text evidence="5">The sequence shown here is derived from an EMBL/GenBank/DDBJ whole genome shotgun (WGS) entry which is preliminary data.</text>
</comment>
<feature type="compositionally biased region" description="Pro residues" evidence="3">
    <location>
        <begin position="700"/>
        <end position="713"/>
    </location>
</feature>
<keyword evidence="6" id="KW-1185">Reference proteome</keyword>
<dbReference type="EMBL" id="CAUYUJ010009957">
    <property type="protein sequence ID" value="CAK0828125.1"/>
    <property type="molecule type" value="Genomic_DNA"/>
</dbReference>
<gene>
    <name evidence="5" type="ORF">PCOR1329_LOCUS27449</name>
</gene>
<feature type="region of interest" description="Disordered" evidence="3">
    <location>
        <begin position="747"/>
        <end position="798"/>
    </location>
</feature>
<sequence length="932" mass="101711">MIIYCDCTATQPRILTDTLRFTLFSFWCSAFSVSQFYISNTHGLGKYGCLYQSGTTMRGDGKGDGLVFFLTAPGDLSAETFKPTTTHVARRDAIARIASAALWRGRGAAWEECREVIFMFEDGCLLRISPRFVASCPVPSEYHLIMVIGRALEKDGAPGLRIVRPEAGRPMGGHAQRVVSEYSRAGPAAVHVDTFLKSYELFDKENYTGNEDGENIKGYYQVINHLCAVGEVEKMYIPPVMDLSLGVFGNQLLWEEKGMADKLDVGAGKRVLDVGCGRGRIAHHVASYTGATVVGLNIDKTQIRMAEEHAKADGMLGSQLEFVEGNYNDPLPFTNESFDALYHVQALTYVQDLDRLLVEMFRILKPGAKLSFLDWFKLENYQPDDPHHRHLLKETKAVIGAVRTPSPEEYTAALERAGFRVLSSAEASTDGGHQWPLVKQMERYFVAAEAVVSFLTDWKVIPGHLKILLGRLNEGGASFVESDKLRLFTTSWQIVAQKPQLQQWLDDLLGLYKSMTACNDATKPALLRGAAEFFDRLAKPIEAMNLALAPDLAILKAHAKPGTGAPASAACQHAGVVPRGRWRVESPFVGGGAAELLASPDYVGYGQDPRPVGQSTRAVLLAVGQGQPAREVWQDAELCHLGPGRKPARACRSTPFLGRRLLLVRRVGLAPRAAGAALGLARRDEQRLGGRREVGMPAGPTLPAPRCARPPPIATARREPSAEPAGSMHADGLDEEQSVEAVLKAALQPPSAPRPASGAAPSRSRPGSRALQRQASAPYPLTRAEPEPLGARRTPPRRDAVREAFGAYCGTQPDIDRRGFTKLCRDCHLIDESFSDADAESVFRDLLPEGNRRIGPQLFEEGLQALAERTPPPAVRAAVASRARPALRRTRADRLRLQTNEDAAFLRSFGPLDTGVAIQRAVQAEALALRLG</sequence>
<dbReference type="InterPro" id="IPR008907">
    <property type="entry name" value="TPP/p25"/>
</dbReference>
<reference evidence="5" key="1">
    <citation type="submission" date="2023-10" db="EMBL/GenBank/DDBJ databases">
        <authorList>
            <person name="Chen Y."/>
            <person name="Shah S."/>
            <person name="Dougan E. K."/>
            <person name="Thang M."/>
            <person name="Chan C."/>
        </authorList>
    </citation>
    <scope>NUCLEOTIDE SEQUENCE [LARGE SCALE GENOMIC DNA]</scope>
</reference>
<keyword evidence="2" id="KW-0808">Transferase</keyword>
<dbReference type="Pfam" id="PF08241">
    <property type="entry name" value="Methyltransf_11"/>
    <property type="match status" value="1"/>
</dbReference>
<dbReference type="CDD" id="cd02440">
    <property type="entry name" value="AdoMet_MTases"/>
    <property type="match status" value="1"/>
</dbReference>
<dbReference type="InterPro" id="IPR011992">
    <property type="entry name" value="EF-hand-dom_pair"/>
</dbReference>
<dbReference type="Proteomes" id="UP001189429">
    <property type="component" value="Unassembled WGS sequence"/>
</dbReference>
<dbReference type="Pfam" id="PF05517">
    <property type="entry name" value="p25-alpha"/>
    <property type="match status" value="1"/>
</dbReference>